<reference evidence="2" key="1">
    <citation type="journal article" date="2014" name="Int. J. Syst. Evol. Microbiol.">
        <title>Complete genome sequence of Corynebacterium casei LMG S-19264T (=DSM 44701T), isolated from a smear-ripened cheese.</title>
        <authorList>
            <consortium name="US DOE Joint Genome Institute (JGI-PGF)"/>
            <person name="Walter F."/>
            <person name="Albersmeier A."/>
            <person name="Kalinowski J."/>
            <person name="Ruckert C."/>
        </authorList>
    </citation>
    <scope>NUCLEOTIDE SEQUENCE</scope>
    <source>
        <strain evidence="2">KCTC 12870</strain>
    </source>
</reference>
<keyword evidence="3" id="KW-1185">Reference proteome</keyword>
<evidence type="ECO:0000313" key="3">
    <source>
        <dbReference type="Proteomes" id="UP000642829"/>
    </source>
</evidence>
<proteinExistence type="predicted"/>
<feature type="domain" description="DUF5069" evidence="1">
    <location>
        <begin position="16"/>
        <end position="146"/>
    </location>
</feature>
<comment type="caution">
    <text evidence="2">The sequence shown here is derived from an EMBL/GenBank/DDBJ whole genome shotgun (WGS) entry which is preliminary data.</text>
</comment>
<evidence type="ECO:0000259" key="1">
    <source>
        <dbReference type="Pfam" id="PF16798"/>
    </source>
</evidence>
<name>A0A8J3DHD2_9BACT</name>
<dbReference type="Proteomes" id="UP000642829">
    <property type="component" value="Unassembled WGS sequence"/>
</dbReference>
<dbReference type="Pfam" id="PF16798">
    <property type="entry name" value="DUF5069"/>
    <property type="match status" value="1"/>
</dbReference>
<protein>
    <recommendedName>
        <fullName evidence="1">DUF5069 domain-containing protein</fullName>
    </recommendedName>
</protein>
<dbReference type="EMBL" id="BMXG01000008">
    <property type="protein sequence ID" value="GHC00363.1"/>
    <property type="molecule type" value="Genomic_DNA"/>
</dbReference>
<sequence length="150" mass="17016">MDSDWLKLNPPMNLPAPRDTLFGCMWLPRIRAKAQQYKTGKLPEIYARPFCIPPAVDGQFLAHFQLDKDAILDACDLPDADFEAWFRALPNNSDAHIAKWNEIAVNLGRPGYPMAERLPWAISEYYQHIAHLNPQTVFATLEADEGIAHS</sequence>
<evidence type="ECO:0000313" key="2">
    <source>
        <dbReference type="EMBL" id="GHC00363.1"/>
    </source>
</evidence>
<dbReference type="AlphaFoldDB" id="A0A8J3DHD2"/>
<reference evidence="2" key="2">
    <citation type="submission" date="2020-09" db="EMBL/GenBank/DDBJ databases">
        <authorList>
            <person name="Sun Q."/>
            <person name="Kim S."/>
        </authorList>
    </citation>
    <scope>NUCLEOTIDE SEQUENCE</scope>
    <source>
        <strain evidence="2">KCTC 12870</strain>
    </source>
</reference>
<gene>
    <name evidence="2" type="ORF">GCM10007047_15850</name>
</gene>
<organism evidence="2 3">
    <name type="scientific">Cerasicoccus arenae</name>
    <dbReference type="NCBI Taxonomy" id="424488"/>
    <lineage>
        <taxon>Bacteria</taxon>
        <taxon>Pseudomonadati</taxon>
        <taxon>Verrucomicrobiota</taxon>
        <taxon>Opitutia</taxon>
        <taxon>Puniceicoccales</taxon>
        <taxon>Cerasicoccaceae</taxon>
        <taxon>Cerasicoccus</taxon>
    </lineage>
</organism>
<dbReference type="InterPro" id="IPR031849">
    <property type="entry name" value="DUF5069"/>
</dbReference>
<accession>A0A8J3DHD2</accession>